<dbReference type="GO" id="GO:0009103">
    <property type="term" value="P:lipopolysaccharide biosynthetic process"/>
    <property type="evidence" value="ECO:0007669"/>
    <property type="project" value="UniProtKB-ARBA"/>
</dbReference>
<comment type="caution">
    <text evidence="9">The sequence shown here is derived from an EMBL/GenBank/DDBJ whole genome shotgun (WGS) entry which is preliminary data.</text>
</comment>
<evidence type="ECO:0000256" key="1">
    <source>
        <dbReference type="ARBA" id="ARBA00004651"/>
    </source>
</evidence>
<sequence length="550" mass="63886">MITKTFTPVKNSQRSHTILLSVILLSGIFLRVFHYFDNRSLWEDEVFLASSLIHMDFIQLATLPLEYQQRAPIGFLWLSRLGVVLFGKKELALRLFPFLCGIASLLLFVPVARHFLRSGRSIVSAVFIAAFAPPLVYHAVEVKQYGTEFLATVLCLLLYINYFGKTDVDKLVLWGLGGAAILWFSFSSLFILAGMGGAVALTCMVRKDWKMFFLYLIPFSLWLFSFVIQYVFFISRFPEEEWLVQFWRNREAFMPFPPRSLHDVLWHLNQIYSLVRYPIGLSWFDLDYEHDYSPVTRILARVPFLPIVVGIIGLAALFFRQKRHLLLFSMPVILALAASSLEFYPLRERLTLFLAPIFILVIAKGVERIDAFKISSNAKTWIAAILLAAPLMNSVMQVWNTSLFGSYKKSVQREVMQNIQNQYRENDVVYVYWNDLPSFRYYEEAYDFRFNTIYGSDVRQASSNFSSYFKNMSADFEKFQGHKRLWYVYRPYNGLKLGDIENEPQWYYHNVDAVRKVLRHISGMGTLQEVFPSGKSTYDVKVCLFGLSPQ</sequence>
<feature type="transmembrane region" description="Helical" evidence="8">
    <location>
        <begin position="325"/>
        <end position="344"/>
    </location>
</feature>
<dbReference type="PANTHER" id="PTHR33908">
    <property type="entry name" value="MANNOSYLTRANSFERASE YKCB-RELATED"/>
    <property type="match status" value="1"/>
</dbReference>
<proteinExistence type="predicted"/>
<keyword evidence="4" id="KW-0808">Transferase</keyword>
<organism evidence="9 10">
    <name type="scientific">Dyadobacter flavalbus</name>
    <dbReference type="NCBI Taxonomy" id="2579942"/>
    <lineage>
        <taxon>Bacteria</taxon>
        <taxon>Pseudomonadati</taxon>
        <taxon>Bacteroidota</taxon>
        <taxon>Cytophagia</taxon>
        <taxon>Cytophagales</taxon>
        <taxon>Spirosomataceae</taxon>
        <taxon>Dyadobacter</taxon>
    </lineage>
</organism>
<keyword evidence="2" id="KW-1003">Cell membrane</keyword>
<keyword evidence="7 8" id="KW-0472">Membrane</keyword>
<evidence type="ECO:0000256" key="8">
    <source>
        <dbReference type="SAM" id="Phobius"/>
    </source>
</evidence>
<keyword evidence="5 8" id="KW-0812">Transmembrane</keyword>
<dbReference type="GO" id="GO:0005886">
    <property type="term" value="C:plasma membrane"/>
    <property type="evidence" value="ECO:0007669"/>
    <property type="project" value="UniProtKB-SubCell"/>
</dbReference>
<evidence type="ECO:0000256" key="7">
    <source>
        <dbReference type="ARBA" id="ARBA00023136"/>
    </source>
</evidence>
<dbReference type="Proteomes" id="UP000323994">
    <property type="component" value="Unassembled WGS sequence"/>
</dbReference>
<gene>
    <name evidence="9" type="ORF">FEM33_24780</name>
</gene>
<feature type="transmembrane region" description="Helical" evidence="8">
    <location>
        <begin position="147"/>
        <end position="164"/>
    </location>
</feature>
<dbReference type="OrthoDB" id="1491458at2"/>
<evidence type="ECO:0000313" key="9">
    <source>
        <dbReference type="EMBL" id="KAA6431528.1"/>
    </source>
</evidence>
<evidence type="ECO:0000256" key="4">
    <source>
        <dbReference type="ARBA" id="ARBA00022679"/>
    </source>
</evidence>
<evidence type="ECO:0000256" key="2">
    <source>
        <dbReference type="ARBA" id="ARBA00022475"/>
    </source>
</evidence>
<evidence type="ECO:0000313" key="10">
    <source>
        <dbReference type="Proteomes" id="UP000323994"/>
    </source>
</evidence>
<evidence type="ECO:0000256" key="6">
    <source>
        <dbReference type="ARBA" id="ARBA00022989"/>
    </source>
</evidence>
<evidence type="ECO:0000256" key="3">
    <source>
        <dbReference type="ARBA" id="ARBA00022676"/>
    </source>
</evidence>
<feature type="transmembrane region" description="Helical" evidence="8">
    <location>
        <begin position="213"/>
        <end position="233"/>
    </location>
</feature>
<comment type="subcellular location">
    <subcellularLocation>
        <location evidence="1">Cell membrane</location>
        <topology evidence="1">Multi-pass membrane protein</topology>
    </subcellularLocation>
</comment>
<feature type="transmembrane region" description="Helical" evidence="8">
    <location>
        <begin position="350"/>
        <end position="366"/>
    </location>
</feature>
<dbReference type="RefSeq" id="WP_139014657.1">
    <property type="nucleotide sequence ID" value="NZ_VBSN01000073.1"/>
</dbReference>
<feature type="transmembrane region" description="Helical" evidence="8">
    <location>
        <begin position="378"/>
        <end position="399"/>
    </location>
</feature>
<feature type="transmembrane region" description="Helical" evidence="8">
    <location>
        <begin position="176"/>
        <end position="201"/>
    </location>
</feature>
<feature type="transmembrane region" description="Helical" evidence="8">
    <location>
        <begin position="16"/>
        <end position="34"/>
    </location>
</feature>
<keyword evidence="10" id="KW-1185">Reference proteome</keyword>
<dbReference type="EMBL" id="VBSN01000073">
    <property type="protein sequence ID" value="KAA6431528.1"/>
    <property type="molecule type" value="Genomic_DNA"/>
</dbReference>
<keyword evidence="6 8" id="KW-1133">Transmembrane helix</keyword>
<feature type="transmembrane region" description="Helical" evidence="8">
    <location>
        <begin position="95"/>
        <end position="116"/>
    </location>
</feature>
<feature type="transmembrane region" description="Helical" evidence="8">
    <location>
        <begin position="122"/>
        <end position="140"/>
    </location>
</feature>
<protein>
    <submittedName>
        <fullName evidence="9">Uncharacterized protein</fullName>
    </submittedName>
</protein>
<evidence type="ECO:0000256" key="5">
    <source>
        <dbReference type="ARBA" id="ARBA00022692"/>
    </source>
</evidence>
<accession>A0A5M8Q8Q9</accession>
<name>A0A5M8Q8Q9_9BACT</name>
<dbReference type="PANTHER" id="PTHR33908:SF11">
    <property type="entry name" value="MEMBRANE PROTEIN"/>
    <property type="match status" value="1"/>
</dbReference>
<reference evidence="9 10" key="1">
    <citation type="submission" date="2019-05" db="EMBL/GenBank/DDBJ databases">
        <authorList>
            <person name="Qu J.-H."/>
        </authorList>
    </citation>
    <scope>NUCLEOTIDE SEQUENCE [LARGE SCALE GENOMIC DNA]</scope>
    <source>
        <strain evidence="9 10">NS28</strain>
    </source>
</reference>
<feature type="transmembrane region" description="Helical" evidence="8">
    <location>
        <begin position="298"/>
        <end position="318"/>
    </location>
</feature>
<dbReference type="AlphaFoldDB" id="A0A5M8Q8Q9"/>
<dbReference type="InterPro" id="IPR050297">
    <property type="entry name" value="LipidA_mod_glycosyltrf_83"/>
</dbReference>
<keyword evidence="3" id="KW-0328">Glycosyltransferase</keyword>
<dbReference type="GO" id="GO:0016763">
    <property type="term" value="F:pentosyltransferase activity"/>
    <property type="evidence" value="ECO:0007669"/>
    <property type="project" value="TreeGrafter"/>
</dbReference>